<evidence type="ECO:0000256" key="1">
    <source>
        <dbReference type="SAM" id="MobiDB-lite"/>
    </source>
</evidence>
<dbReference type="EMBL" id="JPPY01000181">
    <property type="protein sequence ID" value="KND29008.1"/>
    <property type="molecule type" value="Genomic_DNA"/>
</dbReference>
<reference evidence="3" key="1">
    <citation type="submission" date="2014-07" db="EMBL/GenBank/DDBJ databases">
        <title>Genome sequencing of plant-pathogenic Streptomyces species.</title>
        <authorList>
            <person name="Harrison J."/>
            <person name="Sapp M."/>
            <person name="Thwaites R."/>
            <person name="Studholme D.J."/>
        </authorList>
    </citation>
    <scope>NUCLEOTIDE SEQUENCE [LARGE SCALE GENOMIC DNA]</scope>
    <source>
        <strain evidence="3">NCPPB 4445</strain>
    </source>
</reference>
<evidence type="ECO:0000313" key="2">
    <source>
        <dbReference type="EMBL" id="KND29008.1"/>
    </source>
</evidence>
<dbReference type="AlphaFoldDB" id="A0A0L0JTY8"/>
<dbReference type="Proteomes" id="UP000037151">
    <property type="component" value="Unassembled WGS sequence"/>
</dbReference>
<name>A0A0L0JTY8_9ACTN</name>
<evidence type="ECO:0000313" key="3">
    <source>
        <dbReference type="Proteomes" id="UP000037151"/>
    </source>
</evidence>
<accession>A0A0L0JTY8</accession>
<sequence length="64" mass="7058">MWVWALYAALDRDRAESARVHRAPTADVNGRTPSPRPGNGPHLLGRAAGHRAFLRRFGLEHTSG</sequence>
<feature type="region of interest" description="Disordered" evidence="1">
    <location>
        <begin position="20"/>
        <end position="45"/>
    </location>
</feature>
<gene>
    <name evidence="2" type="ORF">IQ63_32085</name>
</gene>
<protein>
    <submittedName>
        <fullName evidence="2">Uncharacterized protein</fullName>
    </submittedName>
</protein>
<organism evidence="2 3">
    <name type="scientific">Streptomyces acidiscabies</name>
    <dbReference type="NCBI Taxonomy" id="42234"/>
    <lineage>
        <taxon>Bacteria</taxon>
        <taxon>Bacillati</taxon>
        <taxon>Actinomycetota</taxon>
        <taxon>Actinomycetes</taxon>
        <taxon>Kitasatosporales</taxon>
        <taxon>Streptomycetaceae</taxon>
        <taxon>Streptomyces</taxon>
    </lineage>
</organism>
<proteinExistence type="predicted"/>
<comment type="caution">
    <text evidence="2">The sequence shown here is derived from an EMBL/GenBank/DDBJ whole genome shotgun (WGS) entry which is preliminary data.</text>
</comment>
<dbReference type="PATRIC" id="fig|42234.21.peg.6607"/>